<evidence type="ECO:0000313" key="5">
    <source>
        <dbReference type="EMBL" id="KDB26781.1"/>
    </source>
</evidence>
<dbReference type="InterPro" id="IPR036779">
    <property type="entry name" value="LysM_dom_sf"/>
</dbReference>
<dbReference type="SMART" id="SM00257">
    <property type="entry name" value="LysM"/>
    <property type="match status" value="3"/>
</dbReference>
<feature type="region of interest" description="Disordered" evidence="3">
    <location>
        <begin position="494"/>
        <end position="543"/>
    </location>
</feature>
<dbReference type="PANTHER" id="PTHR34997">
    <property type="entry name" value="AM15"/>
    <property type="match status" value="1"/>
</dbReference>
<dbReference type="InterPro" id="IPR052210">
    <property type="entry name" value="LysM1-like"/>
</dbReference>
<feature type="domain" description="LysM" evidence="4">
    <location>
        <begin position="282"/>
        <end position="330"/>
    </location>
</feature>
<comment type="caution">
    <text evidence="5">The sequence shown here is derived from an EMBL/GenBank/DDBJ whole genome shotgun (WGS) entry which is preliminary data.</text>
</comment>
<evidence type="ECO:0000259" key="4">
    <source>
        <dbReference type="PROSITE" id="PS51782"/>
    </source>
</evidence>
<dbReference type="Pfam" id="PF01476">
    <property type="entry name" value="LysM"/>
    <property type="match status" value="4"/>
</dbReference>
<name>A0A059JFX3_TRIIM</name>
<evidence type="ECO:0000313" key="6">
    <source>
        <dbReference type="Proteomes" id="UP000024533"/>
    </source>
</evidence>
<evidence type="ECO:0000256" key="2">
    <source>
        <dbReference type="ARBA" id="ARBA00023026"/>
    </source>
</evidence>
<reference evidence="5 6" key="1">
    <citation type="submission" date="2014-02" db="EMBL/GenBank/DDBJ databases">
        <title>The Genome Sequence of Trichophyton interdigitale MR816.</title>
        <authorList>
            <consortium name="The Broad Institute Genomics Platform"/>
            <person name="Cuomo C.A."/>
            <person name="White T.C."/>
            <person name="Graser Y."/>
            <person name="Martinez-Rossi N."/>
            <person name="Heitman J."/>
            <person name="Young S.K."/>
            <person name="Zeng Q."/>
            <person name="Gargeya S."/>
            <person name="Abouelleil A."/>
            <person name="Alvarado L."/>
            <person name="Chapman S.B."/>
            <person name="Gainer-Dewar J."/>
            <person name="Goldberg J."/>
            <person name="Griggs A."/>
            <person name="Gujja S."/>
            <person name="Hansen M."/>
            <person name="Howarth C."/>
            <person name="Imamovic A."/>
            <person name="Larimer J."/>
            <person name="Martinez D."/>
            <person name="Murphy C."/>
            <person name="Pearson M.D."/>
            <person name="Persinoti G."/>
            <person name="Poon T."/>
            <person name="Priest M."/>
            <person name="Roberts A.D."/>
            <person name="Saif S."/>
            <person name="Shea T.D."/>
            <person name="Sykes S.N."/>
            <person name="Wortman J."/>
            <person name="Nusbaum C."/>
            <person name="Birren B."/>
        </authorList>
    </citation>
    <scope>NUCLEOTIDE SEQUENCE [LARGE SCALE GENOMIC DNA]</scope>
    <source>
        <strain evidence="5 6">MR816</strain>
    </source>
</reference>
<sequence length="599" mass="64962">MLSPGLFLAMRTFLLFKYVLSLIFIGAICCQAVSAISVVSREGLPMTLSDKCAKALISDVACDPNVLDFKPGYYYPPEILQRACTDTCKSALDSYLDRVKSSCGTETIVGPFDLEASALIVPGMRKDLFQKTCLQDNGRYCNNVAATAAVIADPGVSRFNYLSSVPPGTVPPDPCDMCFIKSLQLKAGSPYFDGPDLASMSVYMSMTSQCGSTLTSQVRHHRQQRLLHAWERNTQIQPGDDCYSISRKKKIGTAWLLSDNHLASYCADFPKSGELCISNTCDTYTVKQKDTCSSIAKGANITVPQLRAWNPIINAGCYNMHRLNGTELCISAPGQKFVPGDATDLPGATVTTPAPVPSDAALGSNHYCGRWYGVKKGDYCNLIVLKFGITMDNFIFLNPALNSNCTNLYAEESYCVLPVGDINTYSGKPGYVSTPTGSEPTTTGIRNCQIPPQVYRVDPESFESWNAGLGNISRPECSFKPGFRYCGRYYALSDDSDEEEPTPTTSTTTSDDPTSTSATPTTPMTSSKPSPGAPTMTGQPSACNKWHTVTNGESCTVIPKKFGITLEQFLAWNPTVKSDCTENFWAGYAYCVGVKTSPS</sequence>
<dbReference type="HOGENOM" id="CLU_010591_5_0_1"/>
<dbReference type="AlphaFoldDB" id="A0A059JFX3"/>
<dbReference type="EMBL" id="AOKY01000105">
    <property type="protein sequence ID" value="KDB26781.1"/>
    <property type="molecule type" value="Genomic_DNA"/>
</dbReference>
<dbReference type="STRING" id="1215338.A0A059JFX3"/>
<keyword evidence="2" id="KW-0843">Virulence</keyword>
<gene>
    <name evidence="5" type="ORF">H109_01458</name>
</gene>
<evidence type="ECO:0000256" key="1">
    <source>
        <dbReference type="ARBA" id="ARBA00022669"/>
    </source>
</evidence>
<feature type="domain" description="LysM" evidence="4">
    <location>
        <begin position="545"/>
        <end position="592"/>
    </location>
</feature>
<dbReference type="OMA" id="AYCVGRS"/>
<dbReference type="GO" id="GO:0008061">
    <property type="term" value="F:chitin binding"/>
    <property type="evidence" value="ECO:0007669"/>
    <property type="project" value="UniProtKB-KW"/>
</dbReference>
<dbReference type="PANTHER" id="PTHR34997:SF1">
    <property type="entry name" value="PEPTIDOGLYCAN-BINDING LYSIN DOMAIN"/>
    <property type="match status" value="1"/>
</dbReference>
<feature type="compositionally biased region" description="Low complexity" evidence="3">
    <location>
        <begin position="502"/>
        <end position="530"/>
    </location>
</feature>
<dbReference type="Proteomes" id="UP000024533">
    <property type="component" value="Unassembled WGS sequence"/>
</dbReference>
<feature type="domain" description="LysM" evidence="4">
    <location>
        <begin position="370"/>
        <end position="416"/>
    </location>
</feature>
<protein>
    <recommendedName>
        <fullName evidence="4">LysM domain-containing protein</fullName>
    </recommendedName>
</protein>
<accession>A0A059JFX3</accession>
<dbReference type="Gene3D" id="3.10.350.10">
    <property type="entry name" value="LysM domain"/>
    <property type="match status" value="3"/>
</dbReference>
<dbReference type="SUPFAM" id="SSF54106">
    <property type="entry name" value="LysM domain"/>
    <property type="match status" value="3"/>
</dbReference>
<dbReference type="OrthoDB" id="5985073at2759"/>
<evidence type="ECO:0000256" key="3">
    <source>
        <dbReference type="SAM" id="MobiDB-lite"/>
    </source>
</evidence>
<keyword evidence="1" id="KW-0147">Chitin-binding</keyword>
<keyword evidence="6" id="KW-1185">Reference proteome</keyword>
<dbReference type="CDD" id="cd00118">
    <property type="entry name" value="LysM"/>
    <property type="match status" value="3"/>
</dbReference>
<dbReference type="PROSITE" id="PS51782">
    <property type="entry name" value="LYSM"/>
    <property type="match status" value="3"/>
</dbReference>
<dbReference type="InterPro" id="IPR018392">
    <property type="entry name" value="LysM"/>
</dbReference>
<proteinExistence type="predicted"/>
<organism evidence="5 6">
    <name type="scientific">Trichophyton interdigitale (strain MR816)</name>
    <dbReference type="NCBI Taxonomy" id="1215338"/>
    <lineage>
        <taxon>Eukaryota</taxon>
        <taxon>Fungi</taxon>
        <taxon>Dikarya</taxon>
        <taxon>Ascomycota</taxon>
        <taxon>Pezizomycotina</taxon>
        <taxon>Eurotiomycetes</taxon>
        <taxon>Eurotiomycetidae</taxon>
        <taxon>Onygenales</taxon>
        <taxon>Arthrodermataceae</taxon>
        <taxon>Trichophyton</taxon>
    </lineage>
</organism>